<name>A0A6A9USU7_9ACTN</name>
<dbReference type="InterPro" id="IPR043148">
    <property type="entry name" value="TagF_C"/>
</dbReference>
<organism evidence="1 2">
    <name type="scientific">Auraticoccus cholistanensis</name>
    <dbReference type="NCBI Taxonomy" id="2656650"/>
    <lineage>
        <taxon>Bacteria</taxon>
        <taxon>Bacillati</taxon>
        <taxon>Actinomycetota</taxon>
        <taxon>Actinomycetes</taxon>
        <taxon>Propionibacteriales</taxon>
        <taxon>Propionibacteriaceae</taxon>
        <taxon>Auraticoccus</taxon>
    </lineage>
</organism>
<comment type="caution">
    <text evidence="1">The sequence shown here is derived from an EMBL/GenBank/DDBJ whole genome shotgun (WGS) entry which is preliminary data.</text>
</comment>
<dbReference type="Gene3D" id="3.40.50.12580">
    <property type="match status" value="1"/>
</dbReference>
<dbReference type="GO" id="GO:0047355">
    <property type="term" value="F:CDP-glycerol glycerophosphotransferase activity"/>
    <property type="evidence" value="ECO:0007669"/>
    <property type="project" value="InterPro"/>
</dbReference>
<dbReference type="RefSeq" id="WP_156609297.1">
    <property type="nucleotide sequence ID" value="NZ_WPCU01000005.1"/>
</dbReference>
<reference evidence="1 2" key="1">
    <citation type="submission" date="2019-12" db="EMBL/GenBank/DDBJ databases">
        <title>Auraticoccus cholistani sp. nov., an actinomycete isolated from soil of Cholistan desert.</title>
        <authorList>
            <person name="Cheema M.T."/>
        </authorList>
    </citation>
    <scope>NUCLEOTIDE SEQUENCE [LARGE SCALE GENOMIC DNA]</scope>
    <source>
        <strain evidence="1 2">F435</strain>
    </source>
</reference>
<dbReference type="Proteomes" id="UP000435304">
    <property type="component" value="Unassembled WGS sequence"/>
</dbReference>
<dbReference type="GO" id="GO:0016020">
    <property type="term" value="C:membrane"/>
    <property type="evidence" value="ECO:0007669"/>
    <property type="project" value="InterPro"/>
</dbReference>
<dbReference type="InterPro" id="IPR007554">
    <property type="entry name" value="Glycerophosphate_synth"/>
</dbReference>
<keyword evidence="1" id="KW-0808">Transferase</keyword>
<evidence type="ECO:0000313" key="2">
    <source>
        <dbReference type="Proteomes" id="UP000435304"/>
    </source>
</evidence>
<dbReference type="AlphaFoldDB" id="A0A6A9USU7"/>
<dbReference type="EMBL" id="WPCU01000005">
    <property type="protein sequence ID" value="MVA75761.1"/>
    <property type="molecule type" value="Genomic_DNA"/>
</dbReference>
<dbReference type="Pfam" id="PF04464">
    <property type="entry name" value="Glyphos_transf"/>
    <property type="match status" value="1"/>
</dbReference>
<proteinExistence type="predicted"/>
<sequence>MNPASTALRLGRLAVSRSREQLMERPVRAELARHNAGAQGPHPCAVWFSQPVEHLYQVEQWLGPLERLSEQHPVLLLVNRPGSARALAALTRLPVHLARRTAEVDALLARHDVRLVFYVNNAQANFTMLRTNGQRHVHLSHGESNKSSMVSHQLRAYDFCFVAGPASRQRVLDAVWGVDADRLVEVGRPQLDHVPVVAPPVRGRRTVLYAPTWEGDSAAMAYGSVASHGVALVRSLLADPGLRVVVRPHPLTGSRSPDHARALATLRSLVEHADPAAGHRVDTAVSARQALGEAEVAISDVSAMAMDCLGLGRRVAVTRPVHPGAWIDPQGITSVLPTLDAADAGQASTLARRLLAEPPPPAEAALVARLFGDISAGAQTRRFLEAVERVLATVPAS</sequence>
<keyword evidence="2" id="KW-1185">Reference proteome</keyword>
<evidence type="ECO:0000313" key="1">
    <source>
        <dbReference type="EMBL" id="MVA75761.1"/>
    </source>
</evidence>
<accession>A0A6A9USU7</accession>
<gene>
    <name evidence="1" type="ORF">GC722_06940</name>
</gene>
<protein>
    <submittedName>
        <fullName evidence="1">CDP-glycerol--glycerophosphate glycerophosphotransferase</fullName>
    </submittedName>
</protein>